<dbReference type="EMBL" id="CP047476">
    <property type="protein sequence ID" value="QIA66066.1"/>
    <property type="molecule type" value="Genomic_DNA"/>
</dbReference>
<dbReference type="SMART" id="SM01022">
    <property type="entry name" value="ASCH"/>
    <property type="match status" value="1"/>
</dbReference>
<dbReference type="InterPro" id="IPR009326">
    <property type="entry name" value="DUF984"/>
</dbReference>
<dbReference type="PIRSF" id="PIRSF021320">
    <property type="entry name" value="DUF984"/>
    <property type="match status" value="1"/>
</dbReference>
<dbReference type="PANTHER" id="PTHR39203:SF1">
    <property type="entry name" value="CYTOPLASMIC PROTEIN"/>
    <property type="match status" value="1"/>
</dbReference>
<dbReference type="KEGG" id="vas:GT360_21485"/>
<dbReference type="InterPro" id="IPR015947">
    <property type="entry name" value="PUA-like_sf"/>
</dbReference>
<accession>A0A7Z2T7Z0</accession>
<dbReference type="InterPro" id="IPR007374">
    <property type="entry name" value="ASCH_domain"/>
</dbReference>
<dbReference type="Proteomes" id="UP000464262">
    <property type="component" value="Chromosome 2"/>
</dbReference>
<sequence length="158" mass="18320">MDERSQRYLETYLSQLPAQTRSQYTSFSSDYYCADKHNADLCAQLVKTGQKTATCSLAHWYLNEDEPIPEVGHLQVVTDWDGLPHCIIEITQVETCHYCDVTSEFAAAEGEGDKTLRWWREAHWAFFARECEELGIEPNEEMPLILERFRVVHDAPFV</sequence>
<reference evidence="2 3" key="1">
    <citation type="submission" date="2020-01" db="EMBL/GenBank/DDBJ databases">
        <title>Whole genome and functional gene identification of agarase of Vibrio HN897.</title>
        <authorList>
            <person name="Liu Y."/>
            <person name="Zhao Z."/>
        </authorList>
    </citation>
    <scope>NUCLEOTIDE SEQUENCE [LARGE SCALE GENOMIC DNA]</scope>
    <source>
        <strain evidence="2 3">HN897</strain>
    </source>
</reference>
<protein>
    <submittedName>
        <fullName evidence="2">ASCH domain-containing protein</fullName>
    </submittedName>
</protein>
<evidence type="ECO:0000313" key="2">
    <source>
        <dbReference type="EMBL" id="QIA66066.1"/>
    </source>
</evidence>
<proteinExistence type="predicted"/>
<dbReference type="AlphaFoldDB" id="A0A7Z2T7Z0"/>
<evidence type="ECO:0000313" key="3">
    <source>
        <dbReference type="Proteomes" id="UP000464262"/>
    </source>
</evidence>
<feature type="domain" description="ASCH" evidence="1">
    <location>
        <begin position="30"/>
        <end position="153"/>
    </location>
</feature>
<keyword evidence="3" id="KW-1185">Reference proteome</keyword>
<organism evidence="2 3">
    <name type="scientific">Vibrio astriarenae</name>
    <dbReference type="NCBI Taxonomy" id="1481923"/>
    <lineage>
        <taxon>Bacteria</taxon>
        <taxon>Pseudomonadati</taxon>
        <taxon>Pseudomonadota</taxon>
        <taxon>Gammaproteobacteria</taxon>
        <taxon>Vibrionales</taxon>
        <taxon>Vibrionaceae</taxon>
        <taxon>Vibrio</taxon>
    </lineage>
</organism>
<gene>
    <name evidence="2" type="ORF">GT360_21485</name>
</gene>
<dbReference type="PANTHER" id="PTHR39203">
    <property type="entry name" value="CYTOPLASMIC PROTEIN-RELATED"/>
    <property type="match status" value="1"/>
</dbReference>
<dbReference type="CDD" id="cd06553">
    <property type="entry name" value="ASCH_Ef3133_like"/>
    <property type="match status" value="1"/>
</dbReference>
<name>A0A7Z2T7Z0_9VIBR</name>
<dbReference type="SUPFAM" id="SSF88697">
    <property type="entry name" value="PUA domain-like"/>
    <property type="match status" value="1"/>
</dbReference>
<dbReference type="Pfam" id="PF04266">
    <property type="entry name" value="ASCH"/>
    <property type="match status" value="1"/>
</dbReference>
<dbReference type="RefSeq" id="WP_164651031.1">
    <property type="nucleotide sequence ID" value="NZ_CP047476.1"/>
</dbReference>
<evidence type="ECO:0000259" key="1">
    <source>
        <dbReference type="SMART" id="SM01022"/>
    </source>
</evidence>
<dbReference type="Gene3D" id="3.10.400.10">
    <property type="entry name" value="Sulfate adenylyltransferase"/>
    <property type="match status" value="1"/>
</dbReference>